<dbReference type="Proteomes" id="UP000191160">
    <property type="component" value="Unassembled WGS sequence"/>
</dbReference>
<proteinExistence type="predicted"/>
<dbReference type="EMBL" id="MVKX01000003">
    <property type="protein sequence ID" value="OOV84551.1"/>
    <property type="molecule type" value="Genomic_DNA"/>
</dbReference>
<comment type="caution">
    <text evidence="1">The sequence shown here is derived from an EMBL/GenBank/DDBJ whole genome shotgun (WGS) entry which is preliminary data.</text>
</comment>
<dbReference type="RefSeq" id="WP_078189706.1">
    <property type="nucleotide sequence ID" value="NZ_JAMCOZ010000006.1"/>
</dbReference>
<reference evidence="1 2" key="1">
    <citation type="submission" date="2017-02" db="EMBL/GenBank/DDBJ databases">
        <title>Acinetobacter sp. ANC 4945, whole genome shotgun sequencing project.</title>
        <authorList>
            <person name="Radolfova-Krizova L."/>
            <person name="Al Atrouni A."/>
            <person name="Nemec A."/>
        </authorList>
    </citation>
    <scope>NUCLEOTIDE SEQUENCE [LARGE SCALE GENOMIC DNA]</scope>
    <source>
        <strain evidence="1 2">ANC 4945</strain>
    </source>
</reference>
<evidence type="ECO:0000313" key="2">
    <source>
        <dbReference type="Proteomes" id="UP000191160"/>
    </source>
</evidence>
<dbReference type="AlphaFoldDB" id="A0A1T1H3Z6"/>
<evidence type="ECO:0008006" key="3">
    <source>
        <dbReference type="Google" id="ProtNLM"/>
    </source>
</evidence>
<sequence>MSQKVVLLDLENNPPTANLLRNIIEHYSTLYVFSCNGKFEYALEDLTEIAGWITSGQLVVLDIPETPQKEFEYAVIVGQLMALMDPDAHIEVISAMPDIELLMEQLDGSGLSAHLIQIQSEQEASHKVKYKIPDLETIRNKPDLLLIKHYCDGLEKLSGKPNSLDKLKNSLMNILQVSSEKAQHLVGMLINLNIVKRFDEQISIRKKVLKQWVQLDLNATAETALSIKTDLNAFTASLEDQTSNTDDTASMIQAAQQGLFKNFNKIDPVQMEVIRKLHELKSDKPKDIYALRDLLEQMFPQSDVRLLLKELIEKGYIYWNGHEVLYSHEMFLN</sequence>
<keyword evidence="2" id="KW-1185">Reference proteome</keyword>
<organism evidence="1 2">
    <name type="scientific">Acinetobacter amyesii</name>
    <dbReference type="NCBI Taxonomy" id="2942470"/>
    <lineage>
        <taxon>Bacteria</taxon>
        <taxon>Pseudomonadati</taxon>
        <taxon>Pseudomonadota</taxon>
        <taxon>Gammaproteobacteria</taxon>
        <taxon>Moraxellales</taxon>
        <taxon>Moraxellaceae</taxon>
        <taxon>Acinetobacter</taxon>
    </lineage>
</organism>
<evidence type="ECO:0000313" key="1">
    <source>
        <dbReference type="EMBL" id="OOV84551.1"/>
    </source>
</evidence>
<protein>
    <recommendedName>
        <fullName evidence="3">PIN-like domain-containing protein</fullName>
    </recommendedName>
</protein>
<accession>A0A1T1H3Z6</accession>
<gene>
    <name evidence="1" type="ORF">B1202_06180</name>
</gene>
<name>A0A1T1H3Z6_9GAMM</name>